<comment type="similarity">
    <text evidence="3">Belongs to the TPT transporter family. SLC35D subfamily.</text>
</comment>
<feature type="transmembrane region" description="Helical" evidence="9">
    <location>
        <begin position="93"/>
        <end position="116"/>
    </location>
</feature>
<dbReference type="OrthoDB" id="10261634at2759"/>
<dbReference type="Proteomes" id="UP000225277">
    <property type="component" value="Unassembled WGS sequence"/>
</dbReference>
<keyword evidence="6 9" id="KW-1133">Transmembrane helix</keyword>
<keyword evidence="5 9" id="KW-0812">Transmembrane</keyword>
<dbReference type="InterPro" id="IPR050186">
    <property type="entry name" value="TPT_transporter"/>
</dbReference>
<proteinExistence type="inferred from homology"/>
<protein>
    <submittedName>
        <fullName evidence="11">Related to glucose-6-phosphate/phosphate translocator</fullName>
    </submittedName>
</protein>
<dbReference type="GeneID" id="35601755"/>
<evidence type="ECO:0000256" key="6">
    <source>
        <dbReference type="ARBA" id="ARBA00022989"/>
    </source>
</evidence>
<feature type="transmembrane region" description="Helical" evidence="9">
    <location>
        <begin position="242"/>
        <end position="260"/>
    </location>
</feature>
<accession>A0A2D3VDA1</accession>
<feature type="compositionally biased region" description="Basic and acidic residues" evidence="8">
    <location>
        <begin position="19"/>
        <end position="41"/>
    </location>
</feature>
<keyword evidence="7 9" id="KW-0472">Membrane</keyword>
<feature type="transmembrane region" description="Helical" evidence="9">
    <location>
        <begin position="67"/>
        <end position="87"/>
    </location>
</feature>
<comment type="function">
    <text evidence="1">Involved in the import of GDP-mannose from the cytoplasm into the Golgi lumen.</text>
</comment>
<feature type="transmembrane region" description="Helical" evidence="9">
    <location>
        <begin position="203"/>
        <end position="222"/>
    </location>
</feature>
<evidence type="ECO:0000256" key="4">
    <source>
        <dbReference type="ARBA" id="ARBA00011182"/>
    </source>
</evidence>
<feature type="transmembrane region" description="Helical" evidence="9">
    <location>
        <begin position="275"/>
        <end position="297"/>
    </location>
</feature>
<evidence type="ECO:0000256" key="5">
    <source>
        <dbReference type="ARBA" id="ARBA00022692"/>
    </source>
</evidence>
<evidence type="ECO:0000256" key="3">
    <source>
        <dbReference type="ARBA" id="ARBA00010425"/>
    </source>
</evidence>
<reference evidence="11 12" key="1">
    <citation type="submission" date="2016-03" db="EMBL/GenBank/DDBJ databases">
        <authorList>
            <person name="Ploux O."/>
        </authorList>
    </citation>
    <scope>NUCLEOTIDE SEQUENCE [LARGE SCALE GENOMIC DNA]</scope>
    <source>
        <strain evidence="11 12">URUG2</strain>
    </source>
</reference>
<dbReference type="GO" id="GO:0005789">
    <property type="term" value="C:endoplasmic reticulum membrane"/>
    <property type="evidence" value="ECO:0007669"/>
    <property type="project" value="UniProtKB-SubCell"/>
</dbReference>
<dbReference type="Pfam" id="PF03151">
    <property type="entry name" value="TPT"/>
    <property type="match status" value="1"/>
</dbReference>
<keyword evidence="12" id="KW-1185">Reference proteome</keyword>
<dbReference type="EMBL" id="FJUY01000009">
    <property type="protein sequence ID" value="CZT20764.1"/>
    <property type="molecule type" value="Genomic_DNA"/>
</dbReference>
<evidence type="ECO:0000256" key="2">
    <source>
        <dbReference type="ARBA" id="ARBA00004477"/>
    </source>
</evidence>
<evidence type="ECO:0000256" key="9">
    <source>
        <dbReference type="SAM" id="Phobius"/>
    </source>
</evidence>
<feature type="transmembrane region" description="Helical" evidence="9">
    <location>
        <begin position="304"/>
        <end position="327"/>
    </location>
</feature>
<gene>
    <name evidence="11" type="ORF">RCC_06622</name>
</gene>
<feature type="region of interest" description="Disordered" evidence="8">
    <location>
        <begin position="1"/>
        <end position="58"/>
    </location>
</feature>
<comment type="subunit">
    <text evidence="4">Homooligomer.</text>
</comment>
<feature type="domain" description="Sugar phosphate transporter" evidence="10">
    <location>
        <begin position="67"/>
        <end position="352"/>
    </location>
</feature>
<evidence type="ECO:0000256" key="1">
    <source>
        <dbReference type="ARBA" id="ARBA00003420"/>
    </source>
</evidence>
<comment type="subcellular location">
    <subcellularLocation>
        <location evidence="2">Endoplasmic reticulum membrane</location>
        <topology evidence="2">Multi-pass membrane protein</topology>
    </subcellularLocation>
</comment>
<dbReference type="RefSeq" id="XP_023627653.1">
    <property type="nucleotide sequence ID" value="XM_023771885.1"/>
</dbReference>
<evidence type="ECO:0000313" key="12">
    <source>
        <dbReference type="Proteomes" id="UP000225277"/>
    </source>
</evidence>
<organism evidence="11 12">
    <name type="scientific">Ramularia collo-cygni</name>
    <dbReference type="NCBI Taxonomy" id="112498"/>
    <lineage>
        <taxon>Eukaryota</taxon>
        <taxon>Fungi</taxon>
        <taxon>Dikarya</taxon>
        <taxon>Ascomycota</taxon>
        <taxon>Pezizomycotina</taxon>
        <taxon>Dothideomycetes</taxon>
        <taxon>Dothideomycetidae</taxon>
        <taxon>Mycosphaerellales</taxon>
        <taxon>Mycosphaerellaceae</taxon>
        <taxon>Ramularia</taxon>
    </lineage>
</organism>
<feature type="compositionally biased region" description="Polar residues" evidence="8">
    <location>
        <begin position="8"/>
        <end position="18"/>
    </location>
</feature>
<evidence type="ECO:0000256" key="8">
    <source>
        <dbReference type="SAM" id="MobiDB-lite"/>
    </source>
</evidence>
<dbReference type="InterPro" id="IPR004853">
    <property type="entry name" value="Sugar_P_trans_dom"/>
</dbReference>
<dbReference type="AlphaFoldDB" id="A0A2D3VDA1"/>
<feature type="transmembrane region" description="Helical" evidence="9">
    <location>
        <begin position="333"/>
        <end position="351"/>
    </location>
</feature>
<evidence type="ECO:0000259" key="10">
    <source>
        <dbReference type="Pfam" id="PF03151"/>
    </source>
</evidence>
<feature type="transmembrane region" description="Helical" evidence="9">
    <location>
        <begin position="128"/>
        <end position="152"/>
    </location>
</feature>
<evidence type="ECO:0000256" key="7">
    <source>
        <dbReference type="ARBA" id="ARBA00023136"/>
    </source>
</evidence>
<dbReference type="PANTHER" id="PTHR11132">
    <property type="entry name" value="SOLUTE CARRIER FAMILY 35"/>
    <property type="match status" value="1"/>
</dbReference>
<evidence type="ECO:0000313" key="11">
    <source>
        <dbReference type="EMBL" id="CZT20764.1"/>
    </source>
</evidence>
<sequence>MDEKQDTRVSINSMSSGDSRSDVEHTEENHELLDKDEREAQDLEAQSPVEPSSPPPVEYSVSTSRKLFYLGLYFLLNLAVTLSNKALLRSASYPWLLTFAHTFATSIGCTALLVTGHLKLSKLTVRENLVLVAFSTLFTLNIAISNVSLALVSVPFHQVMRSTCPLMTILIYKVAYGRTYSNETWISMIPLILGVGLATFGDYHFTMLGFTLTLFGVILASIKTVATNRLMTGSLKLSAMEVLFRMSPLAAIQCLVYAGGSGEMSRFQASYSEGVFTTGLVVFIVSNAAMAFGLNLVSFQTNKVAGALTISVTGNVKQCLTIVLGIVLFNVRIALLNGAGIFIAVLGAAYYSKVELDRKRLSS</sequence>
<name>A0A2D3VDA1_9PEZI</name>